<dbReference type="InterPro" id="IPR027417">
    <property type="entry name" value="P-loop_NTPase"/>
</dbReference>
<dbReference type="PANTHER" id="PTHR11669:SF8">
    <property type="entry name" value="DNA POLYMERASE III SUBUNIT DELTA"/>
    <property type="match status" value="1"/>
</dbReference>
<name>A0A2M8KW22_9BACT</name>
<dbReference type="AlphaFoldDB" id="A0A2M8KW22"/>
<comment type="caution">
    <text evidence="1">The sequence shown here is derived from an EMBL/GenBank/DDBJ whole genome shotgun (WGS) entry which is preliminary data.</text>
</comment>
<sequence length="317" mass="35988">MIIVGHERQVNILDTHIRRDTISHAYLFSGMSHVGKATIARMFVASLLCEKRPAGILASCGLCRTCRAIENKNHPDIFTVSSMTEERSRDYISLDAIRNMRKHMGRTALLGAYNIAFIDDASFLGREAANAFLKILEDPPEKTIFILITTSKDTILPTIFSRVWHMAFWPVSASAIERYSMHEYGWSEEKARSVGAYAYGRPGMVCLFHENNIAMAEGEKRKNEHAARHTTPLSRQFSAVEDRIKHDGMHDAWYTDSIGPLVRALEECLCGRSYTGVSARRVAAWIRNELAEQTDLKLPYIQKKMRMEANILTNYTL</sequence>
<evidence type="ECO:0000313" key="2">
    <source>
        <dbReference type="Proteomes" id="UP000229098"/>
    </source>
</evidence>
<accession>A0A2M8KW22</accession>
<reference evidence="2" key="1">
    <citation type="submission" date="2017-09" db="EMBL/GenBank/DDBJ databases">
        <title>Depth-based differentiation of microbial function through sediment-hosted aquifers and enrichment of novel symbionts in the deep terrestrial subsurface.</title>
        <authorList>
            <person name="Probst A.J."/>
            <person name="Ladd B."/>
            <person name="Jarett J.K."/>
            <person name="Geller-Mcgrath D.E."/>
            <person name="Sieber C.M.K."/>
            <person name="Emerson J.B."/>
            <person name="Anantharaman K."/>
            <person name="Thomas B.C."/>
            <person name="Malmstrom R."/>
            <person name="Stieglmeier M."/>
            <person name="Klingl A."/>
            <person name="Woyke T."/>
            <person name="Ryan C.M."/>
            <person name="Banfield J.F."/>
        </authorList>
    </citation>
    <scope>NUCLEOTIDE SEQUENCE [LARGE SCALE GENOMIC DNA]</scope>
</reference>
<evidence type="ECO:0000313" key="1">
    <source>
        <dbReference type="EMBL" id="PJE64099.1"/>
    </source>
</evidence>
<protein>
    <recommendedName>
        <fullName evidence="3">DNA polymerase III subunit delta</fullName>
    </recommendedName>
</protein>
<dbReference type="Pfam" id="PF13177">
    <property type="entry name" value="DNA_pol3_delta2"/>
    <property type="match status" value="1"/>
</dbReference>
<dbReference type="Gene3D" id="3.40.50.300">
    <property type="entry name" value="P-loop containing nucleotide triphosphate hydrolases"/>
    <property type="match status" value="1"/>
</dbReference>
<organism evidence="1 2">
    <name type="scientific">Candidatus Ryanbacteria bacterium CG10_big_fil_rev_8_21_14_0_10_43_42</name>
    <dbReference type="NCBI Taxonomy" id="1974864"/>
    <lineage>
        <taxon>Bacteria</taxon>
        <taxon>Candidatus Ryaniibacteriota</taxon>
    </lineage>
</organism>
<dbReference type="CDD" id="cd00009">
    <property type="entry name" value="AAA"/>
    <property type="match status" value="1"/>
</dbReference>
<dbReference type="PANTHER" id="PTHR11669">
    <property type="entry name" value="REPLICATION FACTOR C / DNA POLYMERASE III GAMMA-TAU SUBUNIT"/>
    <property type="match status" value="1"/>
</dbReference>
<dbReference type="Proteomes" id="UP000229098">
    <property type="component" value="Unassembled WGS sequence"/>
</dbReference>
<proteinExistence type="predicted"/>
<dbReference type="SUPFAM" id="SSF52540">
    <property type="entry name" value="P-loop containing nucleoside triphosphate hydrolases"/>
    <property type="match status" value="1"/>
</dbReference>
<gene>
    <name evidence="1" type="ORF">COU90_04485</name>
</gene>
<evidence type="ECO:0008006" key="3">
    <source>
        <dbReference type="Google" id="ProtNLM"/>
    </source>
</evidence>
<dbReference type="GO" id="GO:0006261">
    <property type="term" value="P:DNA-templated DNA replication"/>
    <property type="evidence" value="ECO:0007669"/>
    <property type="project" value="TreeGrafter"/>
</dbReference>
<dbReference type="InterPro" id="IPR050238">
    <property type="entry name" value="DNA_Rep/Repair_Clamp_Loader"/>
</dbReference>
<dbReference type="EMBL" id="PFEF01000010">
    <property type="protein sequence ID" value="PJE64099.1"/>
    <property type="molecule type" value="Genomic_DNA"/>
</dbReference>